<comment type="caution">
    <text evidence="5">The sequence shown here is derived from an EMBL/GenBank/DDBJ whole genome shotgun (WGS) entry which is preliminary data.</text>
</comment>
<feature type="domain" description="F-box" evidence="4">
    <location>
        <begin position="54"/>
        <end position="100"/>
    </location>
</feature>
<evidence type="ECO:0000256" key="1">
    <source>
        <dbReference type="ARBA" id="ARBA00004906"/>
    </source>
</evidence>
<feature type="region of interest" description="Disordered" evidence="3">
    <location>
        <begin position="295"/>
        <end position="323"/>
    </location>
</feature>
<dbReference type="Gene3D" id="1.20.1280.50">
    <property type="match status" value="1"/>
</dbReference>
<evidence type="ECO:0000313" key="5">
    <source>
        <dbReference type="EMBL" id="KAK4445556.1"/>
    </source>
</evidence>
<dbReference type="InterPro" id="IPR036047">
    <property type="entry name" value="F-box-like_dom_sf"/>
</dbReference>
<dbReference type="SUPFAM" id="SSF81383">
    <property type="entry name" value="F-box domain"/>
    <property type="match status" value="1"/>
</dbReference>
<keyword evidence="6" id="KW-1185">Reference proteome</keyword>
<feature type="region of interest" description="Disordered" evidence="3">
    <location>
        <begin position="1"/>
        <end position="24"/>
    </location>
</feature>
<keyword evidence="2" id="KW-0833">Ubl conjugation pathway</keyword>
<evidence type="ECO:0000256" key="3">
    <source>
        <dbReference type="SAM" id="MobiDB-lite"/>
    </source>
</evidence>
<reference evidence="5" key="1">
    <citation type="journal article" date="2023" name="Mol. Phylogenet. Evol.">
        <title>Genome-scale phylogeny and comparative genomics of the fungal order Sordariales.</title>
        <authorList>
            <person name="Hensen N."/>
            <person name="Bonometti L."/>
            <person name="Westerberg I."/>
            <person name="Brannstrom I.O."/>
            <person name="Guillou S."/>
            <person name="Cros-Aarteil S."/>
            <person name="Calhoun S."/>
            <person name="Haridas S."/>
            <person name="Kuo A."/>
            <person name="Mondo S."/>
            <person name="Pangilinan J."/>
            <person name="Riley R."/>
            <person name="LaButti K."/>
            <person name="Andreopoulos B."/>
            <person name="Lipzen A."/>
            <person name="Chen C."/>
            <person name="Yan M."/>
            <person name="Daum C."/>
            <person name="Ng V."/>
            <person name="Clum A."/>
            <person name="Steindorff A."/>
            <person name="Ohm R.A."/>
            <person name="Martin F."/>
            <person name="Silar P."/>
            <person name="Natvig D.O."/>
            <person name="Lalanne C."/>
            <person name="Gautier V."/>
            <person name="Ament-Velasquez S.L."/>
            <person name="Kruys A."/>
            <person name="Hutchinson M.I."/>
            <person name="Powell A.J."/>
            <person name="Barry K."/>
            <person name="Miller A.N."/>
            <person name="Grigoriev I.V."/>
            <person name="Debuchy R."/>
            <person name="Gladieux P."/>
            <person name="Hiltunen Thoren M."/>
            <person name="Johannesson H."/>
        </authorList>
    </citation>
    <scope>NUCLEOTIDE SEQUENCE</scope>
    <source>
        <strain evidence="5">PSN243</strain>
    </source>
</reference>
<evidence type="ECO:0000259" key="4">
    <source>
        <dbReference type="PROSITE" id="PS50181"/>
    </source>
</evidence>
<dbReference type="EMBL" id="MU865964">
    <property type="protein sequence ID" value="KAK4445556.1"/>
    <property type="molecule type" value="Genomic_DNA"/>
</dbReference>
<dbReference type="PANTHER" id="PTHR10706">
    <property type="entry name" value="F-BOX FAMILY PROTEIN"/>
    <property type="match status" value="1"/>
</dbReference>
<evidence type="ECO:0000313" key="6">
    <source>
        <dbReference type="Proteomes" id="UP001321760"/>
    </source>
</evidence>
<dbReference type="InterPro" id="IPR001810">
    <property type="entry name" value="F-box_dom"/>
</dbReference>
<dbReference type="PROSITE" id="PS50181">
    <property type="entry name" value="FBOX"/>
    <property type="match status" value="1"/>
</dbReference>
<dbReference type="Pfam" id="PF12937">
    <property type="entry name" value="F-box-like"/>
    <property type="match status" value="1"/>
</dbReference>
<gene>
    <name evidence="5" type="ORF">QBC34DRAFT_413034</name>
</gene>
<feature type="compositionally biased region" description="Basic and acidic residues" evidence="3">
    <location>
        <begin position="311"/>
        <end position="323"/>
    </location>
</feature>
<dbReference type="PANTHER" id="PTHR10706:SF130">
    <property type="entry name" value="F-BOX ONLY PROTEIN 31"/>
    <property type="match status" value="1"/>
</dbReference>
<protein>
    <recommendedName>
        <fullName evidence="4">F-box domain-containing protein</fullName>
    </recommendedName>
</protein>
<proteinExistence type="predicted"/>
<dbReference type="InterPro" id="IPR045048">
    <property type="entry name" value="FBXO31/39"/>
</dbReference>
<organism evidence="5 6">
    <name type="scientific">Podospora aff. communis PSN243</name>
    <dbReference type="NCBI Taxonomy" id="3040156"/>
    <lineage>
        <taxon>Eukaryota</taxon>
        <taxon>Fungi</taxon>
        <taxon>Dikarya</taxon>
        <taxon>Ascomycota</taxon>
        <taxon>Pezizomycotina</taxon>
        <taxon>Sordariomycetes</taxon>
        <taxon>Sordariomycetidae</taxon>
        <taxon>Sordariales</taxon>
        <taxon>Podosporaceae</taxon>
        <taxon>Podospora</taxon>
    </lineage>
</organism>
<dbReference type="Proteomes" id="UP001321760">
    <property type="component" value="Unassembled WGS sequence"/>
</dbReference>
<dbReference type="SMART" id="SM00256">
    <property type="entry name" value="FBOX"/>
    <property type="match status" value="1"/>
</dbReference>
<accession>A0AAV9GAP1</accession>
<reference evidence="5" key="2">
    <citation type="submission" date="2023-05" db="EMBL/GenBank/DDBJ databases">
        <authorList>
            <consortium name="Lawrence Berkeley National Laboratory"/>
            <person name="Steindorff A."/>
            <person name="Hensen N."/>
            <person name="Bonometti L."/>
            <person name="Westerberg I."/>
            <person name="Brannstrom I.O."/>
            <person name="Guillou S."/>
            <person name="Cros-Aarteil S."/>
            <person name="Calhoun S."/>
            <person name="Haridas S."/>
            <person name="Kuo A."/>
            <person name="Mondo S."/>
            <person name="Pangilinan J."/>
            <person name="Riley R."/>
            <person name="Labutti K."/>
            <person name="Andreopoulos B."/>
            <person name="Lipzen A."/>
            <person name="Chen C."/>
            <person name="Yanf M."/>
            <person name="Daum C."/>
            <person name="Ng V."/>
            <person name="Clum A."/>
            <person name="Ohm R."/>
            <person name="Martin F."/>
            <person name="Silar P."/>
            <person name="Natvig D."/>
            <person name="Lalanne C."/>
            <person name="Gautier V."/>
            <person name="Ament-Velasquez S.L."/>
            <person name="Kruys A."/>
            <person name="Hutchinson M.I."/>
            <person name="Powell A.J."/>
            <person name="Barry K."/>
            <person name="Miller A.N."/>
            <person name="Grigoriev I.V."/>
            <person name="Debuchy R."/>
            <person name="Gladieux P."/>
            <person name="Thoren M.H."/>
            <person name="Johannesson H."/>
        </authorList>
    </citation>
    <scope>NUCLEOTIDE SEQUENCE</scope>
    <source>
        <strain evidence="5">PSN243</strain>
    </source>
</reference>
<sequence length="541" mass="61395">MDDPGKLGIEVPIAPASTTEDNAPELPRICSAADVKGKGRAEEPVDEPTAPTVECHLTRLPAELIDCILLYLSVVDLVSVSATCHALYTIATSERIWHTRVQENVPGVRVTSPYPLTTYRALYEAHDPRWFLPKYKIWFSDVPGLIGRLVVVRYDQRRGCIEGYQLLSRNNDVSEQVWEADPTVRIQNFEPRHKLHLDRPILHLAASLPGKLSREEQQIGSIKVINLRWTDEDDTTSRFEKRRGTRFRSGIQMELGANDATRSHFMHAQALSHEDADRIVASHFPYSGLWPPPTVPAPHRVTGANPYGEEEWPRSDDDPPRRRKEISDRCFRIRTFFHGPETSLTLMNFIARTIEDPIPLHFGGQLATYATLDPHLYTPTPEKPYRGIWVGDYSVHGCEYVFLHQPDDAPGDQFDPESLVWEEGESDEAFAKRKVDATVYRGRLEAIKLTGDPHVPRGELTFSVDDLGEAGFLGVLEDPPFTGARVVRSRGHVAGQGFIEDDFLSSRLFLISHDCVAQYWERFRHISFFKRVDIDQFLVPT</sequence>
<evidence type="ECO:0000256" key="2">
    <source>
        <dbReference type="ARBA" id="ARBA00022786"/>
    </source>
</evidence>
<name>A0AAV9GAP1_9PEZI</name>
<dbReference type="AlphaFoldDB" id="A0AAV9GAP1"/>
<dbReference type="Pfam" id="PF12014">
    <property type="entry name" value="Cyclin_D1_bind"/>
    <property type="match status" value="1"/>
</dbReference>
<comment type="pathway">
    <text evidence="1">Protein modification; protein ubiquitination.</text>
</comment>